<dbReference type="AlphaFoldDB" id="A0A257LTM7"/>
<evidence type="ECO:0008006" key="3">
    <source>
        <dbReference type="Google" id="ProtNLM"/>
    </source>
</evidence>
<name>A0A257LTM7_UNCW3</name>
<dbReference type="EMBL" id="NMUJ01000033">
    <property type="protein sequence ID" value="OYV02964.1"/>
    <property type="molecule type" value="Genomic_DNA"/>
</dbReference>
<organism evidence="1 2">
    <name type="scientific">candidate division WOR-3 bacterium 4484_18</name>
    <dbReference type="NCBI Taxonomy" id="2020626"/>
    <lineage>
        <taxon>Bacteria</taxon>
        <taxon>Bacteria division WOR-3</taxon>
    </lineage>
</organism>
<accession>A0A257LTM7</accession>
<dbReference type="Proteomes" id="UP000216312">
    <property type="component" value="Unassembled WGS sequence"/>
</dbReference>
<evidence type="ECO:0000313" key="2">
    <source>
        <dbReference type="Proteomes" id="UP000216312"/>
    </source>
</evidence>
<comment type="caution">
    <text evidence="1">The sequence shown here is derived from an EMBL/GenBank/DDBJ whole genome shotgun (WGS) entry which is preliminary data.</text>
</comment>
<evidence type="ECO:0000313" key="1">
    <source>
        <dbReference type="EMBL" id="OYV02964.1"/>
    </source>
</evidence>
<dbReference type="InterPro" id="IPR021857">
    <property type="entry name" value="DUF3467"/>
</dbReference>
<dbReference type="Pfam" id="PF11950">
    <property type="entry name" value="DUF3467"/>
    <property type="match status" value="1"/>
</dbReference>
<sequence>MGNKVERRIEIELPSDKAEGTYSNFFLVSHSPSEFVIDFSRLLPGLQKAKVYARIILTPQHAKQLLEVLKENISKYENKFGEIKLHPKEKRIGFTGSEEVH</sequence>
<protein>
    <recommendedName>
        <fullName evidence="3">DUF3467 domain-containing protein</fullName>
    </recommendedName>
</protein>
<gene>
    <name evidence="1" type="ORF">CGW93_03085</name>
</gene>
<reference evidence="2" key="1">
    <citation type="submission" date="2017-07" db="EMBL/GenBank/DDBJ databases">
        <title>Novel pathways for hydrocarbon cycling and metabolic interdependencies in hydrothermal sediment communities.</title>
        <authorList>
            <person name="Dombrowski N."/>
            <person name="Seitz K."/>
            <person name="Teske A."/>
            <person name="Baker B."/>
        </authorList>
    </citation>
    <scope>NUCLEOTIDE SEQUENCE [LARGE SCALE GENOMIC DNA]</scope>
</reference>
<proteinExistence type="predicted"/>